<keyword evidence="10" id="KW-1185">Reference proteome</keyword>
<dbReference type="FunFam" id="3.30.300.20:FF:000001">
    <property type="entry name" value="30S ribosomal protein S3"/>
    <property type="match status" value="1"/>
</dbReference>
<dbReference type="GO" id="GO:0019843">
    <property type="term" value="F:rRNA binding"/>
    <property type="evidence" value="ECO:0007669"/>
    <property type="project" value="UniProtKB-KW"/>
</dbReference>
<dbReference type="Pfam" id="PF07650">
    <property type="entry name" value="KH_2"/>
    <property type="match status" value="1"/>
</dbReference>
<dbReference type="GO" id="GO:0006412">
    <property type="term" value="P:translation"/>
    <property type="evidence" value="ECO:0007669"/>
    <property type="project" value="UniProtKB-UniRule"/>
</dbReference>
<protein>
    <recommendedName>
        <fullName evidence="6">30S ribosomal protein S3</fullName>
    </recommendedName>
</protein>
<evidence type="ECO:0000256" key="1">
    <source>
        <dbReference type="ARBA" id="ARBA00010761"/>
    </source>
</evidence>
<dbReference type="PANTHER" id="PTHR11760">
    <property type="entry name" value="30S/40S RIBOSOMAL PROTEIN S3"/>
    <property type="match status" value="1"/>
</dbReference>
<dbReference type="GO" id="GO:0003735">
    <property type="term" value="F:structural constituent of ribosome"/>
    <property type="evidence" value="ECO:0007669"/>
    <property type="project" value="UniProtKB-UniRule"/>
</dbReference>
<dbReference type="InterPro" id="IPR009019">
    <property type="entry name" value="KH_sf_prok-type"/>
</dbReference>
<keyword evidence="2" id="KW-0699">rRNA-binding</keyword>
<dbReference type="EMBL" id="GG697241">
    <property type="protein sequence ID" value="EET89696.1"/>
    <property type="molecule type" value="Genomic_DNA"/>
</dbReference>
<keyword evidence="5" id="KW-0687">Ribonucleoprotein</keyword>
<evidence type="ECO:0000256" key="5">
    <source>
        <dbReference type="ARBA" id="ARBA00023274"/>
    </source>
</evidence>
<dbReference type="SUPFAM" id="SSF54821">
    <property type="entry name" value="Ribosomal protein S3 C-terminal domain"/>
    <property type="match status" value="1"/>
</dbReference>
<keyword evidence="3 7" id="KW-0694">RNA-binding</keyword>
<dbReference type="SUPFAM" id="SSF54814">
    <property type="entry name" value="Prokaryotic type KH domain (KH-domain type II)"/>
    <property type="match status" value="1"/>
</dbReference>
<dbReference type="Pfam" id="PF00189">
    <property type="entry name" value="Ribosomal_S3_C"/>
    <property type="match status" value="1"/>
</dbReference>
<evidence type="ECO:0000256" key="7">
    <source>
        <dbReference type="PROSITE-ProRule" id="PRU00118"/>
    </source>
</evidence>
<keyword evidence="4 9" id="KW-0689">Ribosomal protein</keyword>
<dbReference type="InterPro" id="IPR057258">
    <property type="entry name" value="Ribosomal_uS3"/>
</dbReference>
<dbReference type="PROSITE" id="PS50823">
    <property type="entry name" value="KH_TYPE_2"/>
    <property type="match status" value="1"/>
</dbReference>
<dbReference type="InterPro" id="IPR036419">
    <property type="entry name" value="Ribosomal_S3_C_sf"/>
</dbReference>
<sequence length="207" mass="22657">MVIERRFIDDAIIKLNISKFLGTELSKAGFSRVEIQKTPIITRITVYVLNPGRVIGRGGKAIDDLTETIKSRFNVNNPRISVVEVQNKMIEPLLVAKDIAFKLERGINPRKIIQFTLKSIMENGALGAEIIISGKLAAKGARAKSIRKSVGYIPKAGDVINLVNKGVATAYPKYGAIGVVVRIVPPGTVFPDREIKKVEIPRSILNG</sequence>
<evidence type="ECO:0000313" key="9">
    <source>
        <dbReference type="EMBL" id="EET89696.1"/>
    </source>
</evidence>
<dbReference type="Gene3D" id="3.30.300.20">
    <property type="match status" value="1"/>
</dbReference>
<evidence type="ECO:0000256" key="3">
    <source>
        <dbReference type="ARBA" id="ARBA00022884"/>
    </source>
</evidence>
<evidence type="ECO:0000256" key="2">
    <source>
        <dbReference type="ARBA" id="ARBA00022730"/>
    </source>
</evidence>
<gene>
    <name evidence="9" type="ORF">UNLARM2_0814</name>
</gene>
<reference evidence="9 10" key="2">
    <citation type="journal article" date="2010" name="Proc. Natl. Acad. Sci. U.S.A.">
        <title>Enigmatic, ultrasmall, uncultivated Archaea.</title>
        <authorList>
            <person name="Baker B.J."/>
            <person name="Comolli L.R."/>
            <person name="Dick G.J."/>
            <person name="Hauser L.J."/>
            <person name="Hyatt D."/>
            <person name="Dill B.D."/>
            <person name="Land M.L."/>
            <person name="Verberkmoes N.C."/>
            <person name="Hettich R.L."/>
            <person name="Banfield J.F."/>
        </authorList>
    </citation>
    <scope>NUCLEOTIDE SEQUENCE [LARGE SCALE GENOMIC DNA]</scope>
    <source>
        <strain evidence="9">ARMAN-2</strain>
    </source>
</reference>
<evidence type="ECO:0000256" key="4">
    <source>
        <dbReference type="ARBA" id="ARBA00022980"/>
    </source>
</evidence>
<proteinExistence type="inferred from homology"/>
<evidence type="ECO:0000259" key="8">
    <source>
        <dbReference type="PROSITE" id="PS50823"/>
    </source>
</evidence>
<evidence type="ECO:0000313" key="10">
    <source>
        <dbReference type="Proteomes" id="UP000332487"/>
    </source>
</evidence>
<dbReference type="NCBIfam" id="NF003219">
    <property type="entry name" value="PRK04191.1"/>
    <property type="match status" value="1"/>
</dbReference>
<dbReference type="NCBIfam" id="TIGR01008">
    <property type="entry name" value="uS3_euk_arch"/>
    <property type="match status" value="1"/>
</dbReference>
<comment type="similarity">
    <text evidence="1">Belongs to the universal ribosomal protein uS3 family.</text>
</comment>
<dbReference type="InterPro" id="IPR004087">
    <property type="entry name" value="KH_dom"/>
</dbReference>
<dbReference type="InterPro" id="IPR001351">
    <property type="entry name" value="Ribosomal_uS3_C"/>
</dbReference>
<reference evidence="9 10" key="1">
    <citation type="journal article" date="2009" name="Genome Biol.">
        <title>Community-wide analysis of microbial genome sequence signatures.</title>
        <authorList>
            <person name="Dick G.J."/>
            <person name="Andersson A.F."/>
            <person name="Baker B.J."/>
            <person name="Simmons S.L."/>
            <person name="Thomas B.C."/>
            <person name="Yelton A.P."/>
            <person name="Banfield J.F."/>
        </authorList>
    </citation>
    <scope>NUCLEOTIDE SEQUENCE [LARGE SCALE GENOMIC DNA]</scope>
    <source>
        <strain evidence="9">ARMAN-2</strain>
    </source>
</reference>
<dbReference type="Gene3D" id="3.30.1140.32">
    <property type="entry name" value="Ribosomal protein S3, C-terminal domain"/>
    <property type="match status" value="1"/>
</dbReference>
<dbReference type="GO" id="GO:0022627">
    <property type="term" value="C:cytosolic small ribosomal subunit"/>
    <property type="evidence" value="ECO:0007669"/>
    <property type="project" value="UniProtKB-UniRule"/>
</dbReference>
<dbReference type="InterPro" id="IPR004044">
    <property type="entry name" value="KH_dom_type_2"/>
</dbReference>
<dbReference type="PANTHER" id="PTHR11760:SF32">
    <property type="entry name" value="SMALL RIBOSOMAL SUBUNIT PROTEIN US3"/>
    <property type="match status" value="1"/>
</dbReference>
<name>C7DIC2_MICA2</name>
<accession>C7DIC2</accession>
<feature type="domain" description="KH type-2" evidence="8">
    <location>
        <begin position="17"/>
        <end position="86"/>
    </location>
</feature>
<dbReference type="SMART" id="SM00322">
    <property type="entry name" value="KH"/>
    <property type="match status" value="1"/>
</dbReference>
<dbReference type="AlphaFoldDB" id="C7DIC2"/>
<dbReference type="InterPro" id="IPR005703">
    <property type="entry name" value="Ribosomal_uS3_euk/arc"/>
</dbReference>
<evidence type="ECO:0000256" key="6">
    <source>
        <dbReference type="NCBIfam" id="TIGR01008"/>
    </source>
</evidence>
<dbReference type="Proteomes" id="UP000332487">
    <property type="component" value="Unassembled WGS sequence"/>
</dbReference>
<dbReference type="InterPro" id="IPR015946">
    <property type="entry name" value="KH_dom-like_a/b"/>
</dbReference>
<organism evidence="9 10">
    <name type="scientific">Candidatus Micrarchaeum acidiphilum ARMAN-2</name>
    <dbReference type="NCBI Taxonomy" id="425595"/>
    <lineage>
        <taxon>Archaea</taxon>
        <taxon>Candidatus Micrarchaeota</taxon>
        <taxon>Candidatus Micrarchaeia</taxon>
        <taxon>Candidatus Micrarchaeales</taxon>
        <taxon>Candidatus Micrarchaeaceae</taxon>
        <taxon>Candidatus Micrarchaeum</taxon>
    </lineage>
</organism>
<dbReference type="CDD" id="cd02411">
    <property type="entry name" value="KH-II_30S_S3_arch"/>
    <property type="match status" value="1"/>
</dbReference>